<sequence>MLQLICSLIFLAYLRCAFGLQPNIVFIIADDLGYHDVGYHGAKIFTPNIDELAMNGVILENYYVQPICTPSRSQLMTGRYQIHTGLQHSVILAPQRNCLPLDEVTLPQKLKEVGYATHLVGKWHLGMYRKECLPTNRGFDSHYGYLTGAEDYNTKHFSIKVNDVSFKGLDFRDNFTPVFSANGTYSTYLYEKRATETIYRHDQRKPLFLYMAFQSVHSPLEAPQHYIDMYSHVKDKNRRIYSAMLTAMDDAVGAIVDSLKDTKMFENTLIIFTTDNGGQTLYGGNNWPLRGRKASLWEGGVRGVGFVHGAGVKDTKRTSMELMHVSDWFPTLLHVAGANTTGTKPLDGLNVWEAITHKTMKSPRTEILHNIDPSFTRPYSPTPPMKPYINKHGVDTLHGHTALRMNKWKLYTGDPGYENWDPVPSLYLNSTVDTTCLVSDGYHPDCITGPEALKEVPSVRLFDILADPEERHDVADYFPDIVDTMLGKIAAYNKTAVPYRFPKFDPKSNPALQGGVWGPWV</sequence>
<dbReference type="PANTHER" id="PTHR10342">
    <property type="entry name" value="ARYLSULFATASE"/>
    <property type="match status" value="1"/>
</dbReference>
<evidence type="ECO:0000256" key="1">
    <source>
        <dbReference type="ARBA" id="ARBA00001913"/>
    </source>
</evidence>
<proteinExistence type="inferred from homology"/>
<keyword evidence="6" id="KW-0325">Glycoprotein</keyword>
<dbReference type="PROSITE" id="PS00149">
    <property type="entry name" value="SULFATASE_2"/>
    <property type="match status" value="1"/>
</dbReference>
<dbReference type="Pfam" id="PF00884">
    <property type="entry name" value="Sulfatase"/>
    <property type="match status" value="1"/>
</dbReference>
<evidence type="ECO:0000313" key="9">
    <source>
        <dbReference type="EMBL" id="CAK8694462.1"/>
    </source>
</evidence>
<dbReference type="PROSITE" id="PS00523">
    <property type="entry name" value="SULFATASE_1"/>
    <property type="match status" value="1"/>
</dbReference>
<feature type="chain" id="PRO_5046060288" description="Sulfatase N-terminal domain-containing protein" evidence="7">
    <location>
        <begin position="20"/>
        <end position="521"/>
    </location>
</feature>
<name>A0ABP0GRU6_CLALP</name>
<keyword evidence="4" id="KW-0378">Hydrolase</keyword>
<comment type="cofactor">
    <cofactor evidence="1">
        <name>Ca(2+)</name>
        <dbReference type="ChEBI" id="CHEBI:29108"/>
    </cofactor>
</comment>
<feature type="domain" description="Sulfatase N-terminal" evidence="8">
    <location>
        <begin position="22"/>
        <end position="338"/>
    </location>
</feature>
<evidence type="ECO:0000256" key="6">
    <source>
        <dbReference type="ARBA" id="ARBA00023180"/>
    </source>
</evidence>
<comment type="caution">
    <text evidence="9">The sequence shown here is derived from an EMBL/GenBank/DDBJ whole genome shotgun (WGS) entry which is preliminary data.</text>
</comment>
<evidence type="ECO:0000256" key="3">
    <source>
        <dbReference type="ARBA" id="ARBA00022723"/>
    </source>
</evidence>
<evidence type="ECO:0000256" key="5">
    <source>
        <dbReference type="ARBA" id="ARBA00022837"/>
    </source>
</evidence>
<evidence type="ECO:0000256" key="7">
    <source>
        <dbReference type="SAM" id="SignalP"/>
    </source>
</evidence>
<dbReference type="EMBL" id="CAWYQH010000141">
    <property type="protein sequence ID" value="CAK8694462.1"/>
    <property type="molecule type" value="Genomic_DNA"/>
</dbReference>
<dbReference type="InterPro" id="IPR017850">
    <property type="entry name" value="Alkaline_phosphatase_core_sf"/>
</dbReference>
<dbReference type="InterPro" id="IPR000917">
    <property type="entry name" value="Sulfatase_N"/>
</dbReference>
<comment type="similarity">
    <text evidence="2">Belongs to the sulfatase family.</text>
</comment>
<dbReference type="InterPro" id="IPR047115">
    <property type="entry name" value="ARSB"/>
</dbReference>
<evidence type="ECO:0000259" key="8">
    <source>
        <dbReference type="Pfam" id="PF00884"/>
    </source>
</evidence>
<dbReference type="InterPro" id="IPR024607">
    <property type="entry name" value="Sulfatase_CS"/>
</dbReference>
<organism evidence="9 10">
    <name type="scientific">Clavelina lepadiformis</name>
    <name type="common">Light-bulb sea squirt</name>
    <name type="synonym">Ascidia lepadiformis</name>
    <dbReference type="NCBI Taxonomy" id="159417"/>
    <lineage>
        <taxon>Eukaryota</taxon>
        <taxon>Metazoa</taxon>
        <taxon>Chordata</taxon>
        <taxon>Tunicata</taxon>
        <taxon>Ascidiacea</taxon>
        <taxon>Aplousobranchia</taxon>
        <taxon>Clavelinidae</taxon>
        <taxon>Clavelina</taxon>
    </lineage>
</organism>
<dbReference type="Gene3D" id="3.40.720.10">
    <property type="entry name" value="Alkaline Phosphatase, subunit A"/>
    <property type="match status" value="1"/>
</dbReference>
<protein>
    <recommendedName>
        <fullName evidence="8">Sulfatase N-terminal domain-containing protein</fullName>
    </recommendedName>
</protein>
<dbReference type="CDD" id="cd16029">
    <property type="entry name" value="4-S"/>
    <property type="match status" value="1"/>
</dbReference>
<evidence type="ECO:0000256" key="2">
    <source>
        <dbReference type="ARBA" id="ARBA00008779"/>
    </source>
</evidence>
<dbReference type="Gene3D" id="3.30.1120.10">
    <property type="match status" value="1"/>
</dbReference>
<accession>A0ABP0GRU6</accession>
<evidence type="ECO:0000256" key="4">
    <source>
        <dbReference type="ARBA" id="ARBA00022801"/>
    </source>
</evidence>
<dbReference type="Proteomes" id="UP001642483">
    <property type="component" value="Unassembled WGS sequence"/>
</dbReference>
<keyword evidence="5" id="KW-0106">Calcium</keyword>
<keyword evidence="3" id="KW-0479">Metal-binding</keyword>
<keyword evidence="10" id="KW-1185">Reference proteome</keyword>
<feature type="signal peptide" evidence="7">
    <location>
        <begin position="1"/>
        <end position="19"/>
    </location>
</feature>
<evidence type="ECO:0000313" key="10">
    <source>
        <dbReference type="Proteomes" id="UP001642483"/>
    </source>
</evidence>
<dbReference type="SUPFAM" id="SSF53649">
    <property type="entry name" value="Alkaline phosphatase-like"/>
    <property type="match status" value="1"/>
</dbReference>
<dbReference type="PANTHER" id="PTHR10342:SF274">
    <property type="entry name" value="ARYLSULFATASE B"/>
    <property type="match status" value="1"/>
</dbReference>
<gene>
    <name evidence="9" type="ORF">CVLEPA_LOCUS27832</name>
</gene>
<reference evidence="9 10" key="1">
    <citation type="submission" date="2024-02" db="EMBL/GenBank/DDBJ databases">
        <authorList>
            <person name="Daric V."/>
            <person name="Darras S."/>
        </authorList>
    </citation>
    <scope>NUCLEOTIDE SEQUENCE [LARGE SCALE GENOMIC DNA]</scope>
</reference>
<keyword evidence="7" id="KW-0732">Signal</keyword>